<dbReference type="GO" id="GO:0016780">
    <property type="term" value="F:phosphotransferase activity, for other substituted phosphate groups"/>
    <property type="evidence" value="ECO:0007669"/>
    <property type="project" value="InterPro"/>
</dbReference>
<proteinExistence type="inferred from homology"/>
<dbReference type="GO" id="GO:0008654">
    <property type="term" value="P:phospholipid biosynthetic process"/>
    <property type="evidence" value="ECO:0007669"/>
    <property type="project" value="InterPro"/>
</dbReference>
<dbReference type="EMBL" id="NTJD01000005">
    <property type="protein sequence ID" value="PCD76529.1"/>
    <property type="molecule type" value="Genomic_DNA"/>
</dbReference>
<dbReference type="AlphaFoldDB" id="A0A2A4CQW6"/>
<dbReference type="InterPro" id="IPR000462">
    <property type="entry name" value="CDP-OH_P_trans"/>
</dbReference>
<dbReference type="InterPro" id="IPR048254">
    <property type="entry name" value="CDP_ALCOHOL_P_TRANSF_CS"/>
</dbReference>
<feature type="transmembrane region" description="Helical" evidence="3">
    <location>
        <begin position="109"/>
        <end position="135"/>
    </location>
</feature>
<dbReference type="GO" id="GO:0016020">
    <property type="term" value="C:membrane"/>
    <property type="evidence" value="ECO:0007669"/>
    <property type="project" value="InterPro"/>
</dbReference>
<comment type="similarity">
    <text evidence="2">Belongs to the CDP-alcohol phosphatidyltransferase class-I family.</text>
</comment>
<dbReference type="RefSeq" id="WP_096432973.1">
    <property type="nucleotide sequence ID" value="NZ_NTJD01000005.1"/>
</dbReference>
<feature type="transmembrane region" description="Helical" evidence="3">
    <location>
        <begin position="147"/>
        <end position="167"/>
    </location>
</feature>
<protein>
    <recommendedName>
        <fullName evidence="6">CDP-alcohol phosphatidyltransferase</fullName>
    </recommendedName>
</protein>
<keyword evidence="1 2" id="KW-0808">Transferase</keyword>
<evidence type="ECO:0008006" key="6">
    <source>
        <dbReference type="Google" id="ProtNLM"/>
    </source>
</evidence>
<evidence type="ECO:0000256" key="1">
    <source>
        <dbReference type="ARBA" id="ARBA00022679"/>
    </source>
</evidence>
<dbReference type="Gene3D" id="1.20.120.1760">
    <property type="match status" value="1"/>
</dbReference>
<feature type="transmembrane region" description="Helical" evidence="3">
    <location>
        <begin position="36"/>
        <end position="61"/>
    </location>
</feature>
<dbReference type="InterPro" id="IPR043130">
    <property type="entry name" value="CDP-OH_PTrfase_TM_dom"/>
</dbReference>
<keyword evidence="3" id="KW-0812">Transmembrane</keyword>
<accession>A0A2A4CQW6</accession>
<dbReference type="Proteomes" id="UP000243507">
    <property type="component" value="Unassembled WGS sequence"/>
</dbReference>
<feature type="transmembrane region" description="Helical" evidence="3">
    <location>
        <begin position="173"/>
        <end position="195"/>
    </location>
</feature>
<dbReference type="Pfam" id="PF01066">
    <property type="entry name" value="CDP-OH_P_transf"/>
    <property type="match status" value="1"/>
</dbReference>
<feature type="transmembrane region" description="Helical" evidence="3">
    <location>
        <begin position="82"/>
        <end position="103"/>
    </location>
</feature>
<reference evidence="4 5" key="1">
    <citation type="submission" date="2017-09" db="EMBL/GenBank/DDBJ databases">
        <title>A multilocus sequence analysis scheme for characterization of bacteria in the genus Thioclava.</title>
        <authorList>
            <person name="Liu Y."/>
            <person name="Shao Z."/>
        </authorList>
    </citation>
    <scope>NUCLEOTIDE SEQUENCE [LARGE SCALE GENOMIC DNA]</scope>
    <source>
        <strain evidence="4 5">CAU 1312</strain>
    </source>
</reference>
<dbReference type="OrthoDB" id="9790577at2"/>
<name>A0A2A4CQW6_9RHOB</name>
<keyword evidence="3" id="KW-0472">Membrane</keyword>
<comment type="caution">
    <text evidence="4">The sequence shown here is derived from an EMBL/GenBank/DDBJ whole genome shotgun (WGS) entry which is preliminary data.</text>
</comment>
<keyword evidence="3" id="KW-1133">Transmembrane helix</keyword>
<dbReference type="PROSITE" id="PS00379">
    <property type="entry name" value="CDP_ALCOHOL_P_TRANSF"/>
    <property type="match status" value="1"/>
</dbReference>
<keyword evidence="5" id="KW-1185">Reference proteome</keyword>
<evidence type="ECO:0000256" key="2">
    <source>
        <dbReference type="RuleBase" id="RU003750"/>
    </source>
</evidence>
<evidence type="ECO:0000313" key="4">
    <source>
        <dbReference type="EMBL" id="PCD76529.1"/>
    </source>
</evidence>
<organism evidence="4 5">
    <name type="scientific">Pseudothioclava arenosa</name>
    <dbReference type="NCBI Taxonomy" id="1795308"/>
    <lineage>
        <taxon>Bacteria</taxon>
        <taxon>Pseudomonadati</taxon>
        <taxon>Pseudomonadota</taxon>
        <taxon>Alphaproteobacteria</taxon>
        <taxon>Rhodobacterales</taxon>
        <taxon>Paracoccaceae</taxon>
        <taxon>Pseudothioclava</taxon>
    </lineage>
</organism>
<gene>
    <name evidence="4" type="ORF">CLN94_07960</name>
</gene>
<sequence>MIDALLLPVQQRLMAPIAAWTDARGLRADQVTLAGFALGALSLPALAAQQFGLALVCILLNRLADGLDGALARWQGPTDRGAFLDIALDFAFYALVPLGFALADPSANALAAAVLIAAFVGTGSSFLAFAVIAAKRGIAAPSYPTKGIYYLGGLTEGAETIAFFALICLMPQAFAPLAYLFAAACAVTTLSRWLIGWRLLSEDA</sequence>
<evidence type="ECO:0000313" key="5">
    <source>
        <dbReference type="Proteomes" id="UP000243507"/>
    </source>
</evidence>
<evidence type="ECO:0000256" key="3">
    <source>
        <dbReference type="SAM" id="Phobius"/>
    </source>
</evidence>